<feature type="transmembrane region" description="Helical" evidence="2">
    <location>
        <begin position="41"/>
        <end position="62"/>
    </location>
</feature>
<organism evidence="3 4">
    <name type="scientific">Ramlibacter pallidus</name>
    <dbReference type="NCBI Taxonomy" id="2780087"/>
    <lineage>
        <taxon>Bacteria</taxon>
        <taxon>Pseudomonadati</taxon>
        <taxon>Pseudomonadota</taxon>
        <taxon>Betaproteobacteria</taxon>
        <taxon>Burkholderiales</taxon>
        <taxon>Comamonadaceae</taxon>
        <taxon>Ramlibacter</taxon>
    </lineage>
</organism>
<keyword evidence="2" id="KW-0472">Membrane</keyword>
<feature type="transmembrane region" description="Helical" evidence="2">
    <location>
        <begin position="16"/>
        <end position="35"/>
    </location>
</feature>
<keyword evidence="2" id="KW-0812">Transmembrane</keyword>
<reference evidence="3 4" key="1">
    <citation type="submission" date="2020-10" db="EMBL/GenBank/DDBJ databases">
        <title>Ramlibacter sp. HM2 16S ribosomal RNA gene Genome sequencing and assembly.</title>
        <authorList>
            <person name="Kang M."/>
        </authorList>
    </citation>
    <scope>NUCLEOTIDE SEQUENCE [LARGE SCALE GENOMIC DNA]</scope>
    <source>
        <strain evidence="3 4">HM2</strain>
    </source>
</reference>
<keyword evidence="2" id="KW-1133">Transmembrane helix</keyword>
<dbReference type="PROSITE" id="PS51257">
    <property type="entry name" value="PROKAR_LIPOPROTEIN"/>
    <property type="match status" value="1"/>
</dbReference>
<evidence type="ECO:0000313" key="4">
    <source>
        <dbReference type="Proteomes" id="UP000806285"/>
    </source>
</evidence>
<comment type="caution">
    <text evidence="3">The sequence shown here is derived from an EMBL/GenBank/DDBJ whole genome shotgun (WGS) entry which is preliminary data.</text>
</comment>
<dbReference type="Proteomes" id="UP000806285">
    <property type="component" value="Unassembled WGS sequence"/>
</dbReference>
<keyword evidence="4" id="KW-1185">Reference proteome</keyword>
<evidence type="ECO:0008006" key="5">
    <source>
        <dbReference type="Google" id="ProtNLM"/>
    </source>
</evidence>
<evidence type="ECO:0000256" key="2">
    <source>
        <dbReference type="SAM" id="Phobius"/>
    </source>
</evidence>
<feature type="region of interest" description="Disordered" evidence="1">
    <location>
        <begin position="156"/>
        <end position="181"/>
    </location>
</feature>
<gene>
    <name evidence="3" type="ORF">IM787_10525</name>
</gene>
<sequence>MGLASLRSVTPRKVRLRAALILAAVTVACFALLALDFGVHAALVVTAFLLAAGTWIVSIAQAREILFDSGRKTVTVRWRNAVLVRHQVELSLERFSHVASYHPFGRRPTIVVALVERAGDRELVVDAFSAQYEGRRFWSSLELVEGEAARRLRRDVSTTTGLPDGGYRGTAAALPPSERPT</sequence>
<evidence type="ECO:0000256" key="1">
    <source>
        <dbReference type="SAM" id="MobiDB-lite"/>
    </source>
</evidence>
<evidence type="ECO:0000313" key="3">
    <source>
        <dbReference type="EMBL" id="MBE7368003.1"/>
    </source>
</evidence>
<dbReference type="RefSeq" id="WP_193676621.1">
    <property type="nucleotide sequence ID" value="NZ_JADDIV010000003.1"/>
</dbReference>
<name>A0ABR9S3B5_9BURK</name>
<accession>A0ABR9S3B5</accession>
<dbReference type="EMBL" id="JADDIV010000003">
    <property type="protein sequence ID" value="MBE7368003.1"/>
    <property type="molecule type" value="Genomic_DNA"/>
</dbReference>
<protein>
    <recommendedName>
        <fullName evidence="5">DUF2244 domain-containing protein</fullName>
    </recommendedName>
</protein>
<proteinExistence type="predicted"/>